<name>A0AA48GMP9_9BACT</name>
<comment type="cofactor">
    <cofactor evidence="1">
        <name>[3Fe-4S] cluster</name>
        <dbReference type="ChEBI" id="CHEBI:21137"/>
    </cofactor>
</comment>
<dbReference type="GO" id="GO:0046872">
    <property type="term" value="F:metal ion binding"/>
    <property type="evidence" value="ECO:0007669"/>
    <property type="project" value="UniProtKB-UniRule"/>
</dbReference>
<keyword evidence="3 9" id="KW-0813">Transport</keyword>
<evidence type="ECO:0000256" key="6">
    <source>
        <dbReference type="ARBA" id="ARBA00022982"/>
    </source>
</evidence>
<keyword evidence="8 9" id="KW-0411">Iron-sulfur</keyword>
<dbReference type="Proteomes" id="UP001238179">
    <property type="component" value="Chromosome"/>
</dbReference>
<keyword evidence="7 9" id="KW-0408">Iron</keyword>
<dbReference type="RefSeq" id="WP_316412922.1">
    <property type="nucleotide sequence ID" value="NZ_AP027080.1"/>
</dbReference>
<accession>A0AA48GMP9</accession>
<feature type="domain" description="4Fe-4S ferredoxin-type" evidence="10">
    <location>
        <begin position="39"/>
        <end position="68"/>
    </location>
</feature>
<dbReference type="PRINTS" id="PR00354">
    <property type="entry name" value="7FE8SFRDOXIN"/>
</dbReference>
<organism evidence="11 12">
    <name type="scientific">Mesoterricola silvestris</name>
    <dbReference type="NCBI Taxonomy" id="2927979"/>
    <lineage>
        <taxon>Bacteria</taxon>
        <taxon>Pseudomonadati</taxon>
        <taxon>Acidobacteriota</taxon>
        <taxon>Holophagae</taxon>
        <taxon>Holophagales</taxon>
        <taxon>Holophagaceae</taxon>
        <taxon>Mesoterricola</taxon>
    </lineage>
</organism>
<dbReference type="AlphaFoldDB" id="A0AA48GMP9"/>
<dbReference type="PANTHER" id="PTHR42859">
    <property type="entry name" value="OXIDOREDUCTASE"/>
    <property type="match status" value="1"/>
</dbReference>
<proteinExistence type="predicted"/>
<dbReference type="GO" id="GO:0009055">
    <property type="term" value="F:electron transfer activity"/>
    <property type="evidence" value="ECO:0007669"/>
    <property type="project" value="UniProtKB-UniRule"/>
</dbReference>
<reference evidence="12" key="1">
    <citation type="journal article" date="2023" name="Int. J. Syst. Evol. Microbiol.">
        <title>Mesoterricola silvestris gen. nov., sp. nov., Mesoterricola sediminis sp. nov., Geothrix oryzae sp. nov., Geothrix edaphica sp. nov., Geothrix rubra sp. nov., and Geothrix limicola sp. nov., six novel members of Acidobacteriota isolated from soils.</title>
        <authorList>
            <person name="Itoh H."/>
            <person name="Sugisawa Y."/>
            <person name="Mise K."/>
            <person name="Xu Z."/>
            <person name="Kuniyasu M."/>
            <person name="Ushijima N."/>
            <person name="Kawano K."/>
            <person name="Kobayashi E."/>
            <person name="Shiratori Y."/>
            <person name="Masuda Y."/>
            <person name="Senoo K."/>
        </authorList>
    </citation>
    <scope>NUCLEOTIDE SEQUENCE [LARGE SCALE GENOMIC DNA]</scope>
    <source>
        <strain evidence="12">W79</strain>
    </source>
</reference>
<feature type="domain" description="4Fe-4S ferredoxin-type" evidence="10">
    <location>
        <begin position="1"/>
        <end position="31"/>
    </location>
</feature>
<evidence type="ECO:0000313" key="11">
    <source>
        <dbReference type="EMBL" id="BDU74247.1"/>
    </source>
</evidence>
<dbReference type="InterPro" id="IPR000813">
    <property type="entry name" value="7Fe_ferredoxin"/>
</dbReference>
<dbReference type="PANTHER" id="PTHR42859:SF2">
    <property type="entry name" value="FERREDOXIN"/>
    <property type="match status" value="1"/>
</dbReference>
<evidence type="ECO:0000256" key="2">
    <source>
        <dbReference type="ARBA" id="ARBA00001966"/>
    </source>
</evidence>
<dbReference type="InterPro" id="IPR017896">
    <property type="entry name" value="4Fe4S_Fe-S-bd"/>
</dbReference>
<protein>
    <recommendedName>
        <fullName evidence="9">Ferredoxin</fullName>
    </recommendedName>
</protein>
<evidence type="ECO:0000256" key="7">
    <source>
        <dbReference type="ARBA" id="ARBA00023004"/>
    </source>
</evidence>
<dbReference type="GO" id="GO:0051539">
    <property type="term" value="F:4 iron, 4 sulfur cluster binding"/>
    <property type="evidence" value="ECO:0007669"/>
    <property type="project" value="UniProtKB-UniRule"/>
</dbReference>
<dbReference type="InterPro" id="IPR017900">
    <property type="entry name" value="4Fe4S_Fe_S_CS"/>
</dbReference>
<gene>
    <name evidence="11" type="ORF">METEAL_34210</name>
</gene>
<dbReference type="PROSITE" id="PS00198">
    <property type="entry name" value="4FE4S_FER_1"/>
    <property type="match status" value="1"/>
</dbReference>
<dbReference type="EMBL" id="AP027080">
    <property type="protein sequence ID" value="BDU74247.1"/>
    <property type="molecule type" value="Genomic_DNA"/>
</dbReference>
<dbReference type="Gene3D" id="3.30.70.20">
    <property type="match status" value="1"/>
</dbReference>
<dbReference type="PROSITE" id="PS51379">
    <property type="entry name" value="4FE4S_FER_2"/>
    <property type="match status" value="2"/>
</dbReference>
<evidence type="ECO:0000256" key="5">
    <source>
        <dbReference type="ARBA" id="ARBA00022723"/>
    </source>
</evidence>
<keyword evidence="6 9" id="KW-0249">Electron transport</keyword>
<dbReference type="Pfam" id="PF12838">
    <property type="entry name" value="Fer4_7"/>
    <property type="match status" value="1"/>
</dbReference>
<dbReference type="InterPro" id="IPR050294">
    <property type="entry name" value="RnfB_subfamily"/>
</dbReference>
<sequence>MTHVITEPCIGTKDTACVVVCPVDCIHPAKNEADFDKVDQLFIDPDSCIDCGACVSECPVSAIYPLEDVPGEYEAYIEKNAAHFKG</sequence>
<keyword evidence="5 9" id="KW-0479">Metal-binding</keyword>
<evidence type="ECO:0000313" key="12">
    <source>
        <dbReference type="Proteomes" id="UP001238179"/>
    </source>
</evidence>
<keyword evidence="12" id="KW-1185">Reference proteome</keyword>
<evidence type="ECO:0000256" key="8">
    <source>
        <dbReference type="ARBA" id="ARBA00023014"/>
    </source>
</evidence>
<dbReference type="SUPFAM" id="SSF54862">
    <property type="entry name" value="4Fe-4S ferredoxins"/>
    <property type="match status" value="1"/>
</dbReference>
<dbReference type="KEGG" id="msil:METEAL_34210"/>
<keyword evidence="4 9" id="KW-0004">4Fe-4S</keyword>
<evidence type="ECO:0000259" key="10">
    <source>
        <dbReference type="PROSITE" id="PS51379"/>
    </source>
</evidence>
<evidence type="ECO:0000256" key="9">
    <source>
        <dbReference type="RuleBase" id="RU365098"/>
    </source>
</evidence>
<evidence type="ECO:0000256" key="3">
    <source>
        <dbReference type="ARBA" id="ARBA00022448"/>
    </source>
</evidence>
<evidence type="ECO:0000256" key="1">
    <source>
        <dbReference type="ARBA" id="ARBA00001927"/>
    </source>
</evidence>
<comment type="function">
    <text evidence="9">Ferredoxins are iron-sulfur proteins that transfer electrons in a wide variety of metabolic reactions.</text>
</comment>
<comment type="cofactor">
    <cofactor evidence="2 9">
        <name>[4Fe-4S] cluster</name>
        <dbReference type="ChEBI" id="CHEBI:49883"/>
    </cofactor>
</comment>
<evidence type="ECO:0000256" key="4">
    <source>
        <dbReference type="ARBA" id="ARBA00022485"/>
    </source>
</evidence>